<protein>
    <submittedName>
        <fullName evidence="1">Uncharacterized protein</fullName>
    </submittedName>
</protein>
<dbReference type="Proteomes" id="UP000663722">
    <property type="component" value="Chromosome"/>
</dbReference>
<accession>A0A975GQX0</accession>
<proteinExistence type="predicted"/>
<reference evidence="1" key="1">
    <citation type="journal article" date="2021" name="Microb. Physiol.">
        <title>Proteogenomic Insights into the Physiology of Marine, Sulfate-Reducing, Filamentous Desulfonema limicola and Desulfonema magnum.</title>
        <authorList>
            <person name="Schnaars V."/>
            <person name="Wohlbrand L."/>
            <person name="Scheve S."/>
            <person name="Hinrichs C."/>
            <person name="Reinhardt R."/>
            <person name="Rabus R."/>
        </authorList>
    </citation>
    <scope>NUCLEOTIDE SEQUENCE</scope>
    <source>
        <strain evidence="1">4be13</strain>
    </source>
</reference>
<evidence type="ECO:0000313" key="2">
    <source>
        <dbReference type="Proteomes" id="UP000663722"/>
    </source>
</evidence>
<dbReference type="EMBL" id="CP061800">
    <property type="protein sequence ID" value="QTA90345.1"/>
    <property type="molecule type" value="Genomic_DNA"/>
</dbReference>
<sequence>MSHYFFVANESQQVKIILPDGVCNPLFCRTGFATPSGIFSRSLPVNVSDGVANPVRHS</sequence>
<keyword evidence="2" id="KW-1185">Reference proteome</keyword>
<evidence type="ECO:0000313" key="1">
    <source>
        <dbReference type="EMBL" id="QTA90345.1"/>
    </source>
</evidence>
<dbReference type="AlphaFoldDB" id="A0A975GQX0"/>
<gene>
    <name evidence="1" type="ORF">dnm_064060</name>
</gene>
<organism evidence="1 2">
    <name type="scientific">Desulfonema magnum</name>
    <dbReference type="NCBI Taxonomy" id="45655"/>
    <lineage>
        <taxon>Bacteria</taxon>
        <taxon>Pseudomonadati</taxon>
        <taxon>Thermodesulfobacteriota</taxon>
        <taxon>Desulfobacteria</taxon>
        <taxon>Desulfobacterales</taxon>
        <taxon>Desulfococcaceae</taxon>
        <taxon>Desulfonema</taxon>
    </lineage>
</organism>
<dbReference type="KEGG" id="dmm:dnm_064060"/>
<name>A0A975GQX0_9BACT</name>